<dbReference type="EnsemblMetazoa" id="CJA31903.1">
    <property type="protein sequence ID" value="CJA31903.1"/>
    <property type="gene ID" value="WBGene00207750"/>
</dbReference>
<proteinExistence type="predicted"/>
<accession>A0A8R1IAD6</accession>
<dbReference type="AlphaFoldDB" id="A0A8R1IAD6"/>
<dbReference type="InterPro" id="IPR036397">
    <property type="entry name" value="RNaseH_sf"/>
</dbReference>
<protein>
    <recommendedName>
        <fullName evidence="3">Tc1-like transposase DDE domain-containing protein</fullName>
    </recommendedName>
</protein>
<evidence type="ECO:0000313" key="2">
    <source>
        <dbReference type="Proteomes" id="UP000005237"/>
    </source>
</evidence>
<reference evidence="1" key="2">
    <citation type="submission" date="2022-06" db="UniProtKB">
        <authorList>
            <consortium name="EnsemblMetazoa"/>
        </authorList>
    </citation>
    <scope>IDENTIFICATION</scope>
    <source>
        <strain evidence="1">DF5081</strain>
    </source>
</reference>
<dbReference type="GO" id="GO:0003676">
    <property type="term" value="F:nucleic acid binding"/>
    <property type="evidence" value="ECO:0007669"/>
    <property type="project" value="InterPro"/>
</dbReference>
<dbReference type="Gene3D" id="3.30.420.10">
    <property type="entry name" value="Ribonuclease H-like superfamily/Ribonuclease H"/>
    <property type="match status" value="1"/>
</dbReference>
<sequence>MLSFTPAIPQKLDSRLKVLDWPTCSPDLNPIENLLGILVHFLSEHPTEVHRRRSFTFQQDNAAIHSRNSKKNWFVAKGARLAGFVCRVYQHGKQYKHIQDLKLQCNG</sequence>
<dbReference type="Proteomes" id="UP000005237">
    <property type="component" value="Unassembled WGS sequence"/>
</dbReference>
<evidence type="ECO:0008006" key="3">
    <source>
        <dbReference type="Google" id="ProtNLM"/>
    </source>
</evidence>
<reference evidence="2" key="1">
    <citation type="submission" date="2010-08" db="EMBL/GenBank/DDBJ databases">
        <authorList>
            <consortium name="Caenorhabditis japonica Sequencing Consortium"/>
            <person name="Wilson R.K."/>
        </authorList>
    </citation>
    <scope>NUCLEOTIDE SEQUENCE [LARGE SCALE GENOMIC DNA]</scope>
    <source>
        <strain evidence="2">DF5081</strain>
    </source>
</reference>
<name>A0A8R1IAD6_CAEJA</name>
<evidence type="ECO:0000313" key="1">
    <source>
        <dbReference type="EnsemblMetazoa" id="CJA31903.1"/>
    </source>
</evidence>
<keyword evidence="2" id="KW-1185">Reference proteome</keyword>
<organism evidence="1 2">
    <name type="scientific">Caenorhabditis japonica</name>
    <dbReference type="NCBI Taxonomy" id="281687"/>
    <lineage>
        <taxon>Eukaryota</taxon>
        <taxon>Metazoa</taxon>
        <taxon>Ecdysozoa</taxon>
        <taxon>Nematoda</taxon>
        <taxon>Chromadorea</taxon>
        <taxon>Rhabditida</taxon>
        <taxon>Rhabditina</taxon>
        <taxon>Rhabditomorpha</taxon>
        <taxon>Rhabditoidea</taxon>
        <taxon>Rhabditidae</taxon>
        <taxon>Peloderinae</taxon>
        <taxon>Caenorhabditis</taxon>
    </lineage>
</organism>